<gene>
    <name evidence="4" type="ORF">Abci_024_012</name>
    <name evidence="5" type="ORF">ACI01nite_26130</name>
</gene>
<name>A0A0D6N7A2_9PROT</name>
<comment type="caution">
    <text evidence="4">The sequence shown here is derived from an EMBL/GenBank/DDBJ whole genome shotgun (WGS) entry which is preliminary data.</text>
</comment>
<proteinExistence type="predicted"/>
<dbReference type="Proteomes" id="UP000321891">
    <property type="component" value="Unassembled WGS sequence"/>
</dbReference>
<keyword evidence="2 4" id="KW-0808">Transferase</keyword>
<reference evidence="5 7" key="2">
    <citation type="submission" date="2019-07" db="EMBL/GenBank/DDBJ databases">
        <title>Whole genome shotgun sequence of Acetobacter cibinongensis NBRC 16605.</title>
        <authorList>
            <person name="Hosoyama A."/>
            <person name="Uohara A."/>
            <person name="Ohji S."/>
            <person name="Ichikawa N."/>
        </authorList>
    </citation>
    <scope>NUCLEOTIDE SEQUENCE [LARGE SCALE GENOMIC DNA]</scope>
    <source>
        <strain evidence="5 7">NBRC 16605</strain>
    </source>
</reference>
<dbReference type="InterPro" id="IPR029063">
    <property type="entry name" value="SAM-dependent_MTases_sf"/>
</dbReference>
<evidence type="ECO:0000256" key="2">
    <source>
        <dbReference type="ARBA" id="ARBA00022679"/>
    </source>
</evidence>
<dbReference type="Proteomes" id="UP000032671">
    <property type="component" value="Unassembled WGS sequence"/>
</dbReference>
<dbReference type="GO" id="GO:0008171">
    <property type="term" value="F:O-methyltransferase activity"/>
    <property type="evidence" value="ECO:0007669"/>
    <property type="project" value="InterPro"/>
</dbReference>
<evidence type="ECO:0000313" key="7">
    <source>
        <dbReference type="Proteomes" id="UP000321891"/>
    </source>
</evidence>
<evidence type="ECO:0000256" key="1">
    <source>
        <dbReference type="ARBA" id="ARBA00022603"/>
    </source>
</evidence>
<dbReference type="EMBL" id="BJVU01000019">
    <property type="protein sequence ID" value="GEL60011.1"/>
    <property type="molecule type" value="Genomic_DNA"/>
</dbReference>
<dbReference type="RefSeq" id="WP_048839493.1">
    <property type="nucleotide sequence ID" value="NZ_BAMV01000024.1"/>
</dbReference>
<dbReference type="PROSITE" id="PS51682">
    <property type="entry name" value="SAM_OMT_I"/>
    <property type="match status" value="1"/>
</dbReference>
<keyword evidence="1 4" id="KW-0489">Methyltransferase</keyword>
<sequence>MPEPILYSAPFAALLNTLYEQADRSAQSLRERSEELSKQEFARLMMSKADYKEVYQSLENDPLPVSADAGRLLYMLVVTSWAREIVEFGTSFGVSTLHLAAAVRDIGGGRIISAEYLPSKAAIARGNLEQVGLSDLVEIREGDALQTLATGLPDEVDLLVLDGAKGLYLDIFGLVESRLRPGALIVADNAEWCPEYLAHVRSQANGYTSLPCLPGLELSMKLP</sequence>
<dbReference type="PANTHER" id="PTHR43167">
    <property type="entry name" value="PUTATIVE (AFU_ORTHOLOGUE AFUA_6G01830)-RELATED"/>
    <property type="match status" value="1"/>
</dbReference>
<keyword evidence="7" id="KW-1185">Reference proteome</keyword>
<dbReference type="InterPro" id="IPR002935">
    <property type="entry name" value="SAM_O-MeTrfase"/>
</dbReference>
<evidence type="ECO:0000313" key="4">
    <source>
        <dbReference type="EMBL" id="GAN61443.1"/>
    </source>
</evidence>
<accession>A0A6N3SRI5</accession>
<dbReference type="SUPFAM" id="SSF53335">
    <property type="entry name" value="S-adenosyl-L-methionine-dependent methyltransferases"/>
    <property type="match status" value="1"/>
</dbReference>
<dbReference type="Pfam" id="PF01596">
    <property type="entry name" value="Methyltransf_3"/>
    <property type="match status" value="1"/>
</dbReference>
<dbReference type="Gene3D" id="3.40.50.150">
    <property type="entry name" value="Vaccinia Virus protein VP39"/>
    <property type="match status" value="1"/>
</dbReference>
<keyword evidence="3" id="KW-0949">S-adenosyl-L-methionine</keyword>
<accession>A0A0D6N7A2</accession>
<evidence type="ECO:0000313" key="5">
    <source>
        <dbReference type="EMBL" id="GEL60011.1"/>
    </source>
</evidence>
<dbReference type="PANTHER" id="PTHR43167:SF1">
    <property type="entry name" value="PUTATIVE (AFU_ORTHOLOGUE AFUA_6G01830)-RELATED"/>
    <property type="match status" value="1"/>
</dbReference>
<dbReference type="EMBL" id="BAMV01000024">
    <property type="protein sequence ID" value="GAN61443.1"/>
    <property type="molecule type" value="Genomic_DNA"/>
</dbReference>
<evidence type="ECO:0000256" key="3">
    <source>
        <dbReference type="ARBA" id="ARBA00022691"/>
    </source>
</evidence>
<reference evidence="4 6" key="1">
    <citation type="submission" date="2012-11" db="EMBL/GenBank/DDBJ databases">
        <title>Whole genome sequence of Acetobacter cibinongensis 4H-1.</title>
        <authorList>
            <person name="Azuma Y."/>
            <person name="Higashiura N."/>
            <person name="Hirakawa H."/>
            <person name="Matsushita K."/>
        </authorList>
    </citation>
    <scope>NUCLEOTIDE SEQUENCE [LARGE SCALE GENOMIC DNA]</scope>
    <source>
        <strain evidence="4 6">4H-1</strain>
    </source>
</reference>
<dbReference type="GO" id="GO:0032259">
    <property type="term" value="P:methylation"/>
    <property type="evidence" value="ECO:0007669"/>
    <property type="project" value="UniProtKB-KW"/>
</dbReference>
<dbReference type="AlphaFoldDB" id="A0A0D6N7A2"/>
<dbReference type="STRING" id="1231339.Abci_024_012"/>
<protein>
    <submittedName>
        <fullName evidence="4">O-methyltransferase</fullName>
    </submittedName>
</protein>
<evidence type="ECO:0000313" key="6">
    <source>
        <dbReference type="Proteomes" id="UP000032671"/>
    </source>
</evidence>
<organism evidence="4 6">
    <name type="scientific">Acetobacter cibinongensis</name>
    <dbReference type="NCBI Taxonomy" id="146475"/>
    <lineage>
        <taxon>Bacteria</taxon>
        <taxon>Pseudomonadati</taxon>
        <taxon>Pseudomonadota</taxon>
        <taxon>Alphaproteobacteria</taxon>
        <taxon>Acetobacterales</taxon>
        <taxon>Acetobacteraceae</taxon>
        <taxon>Acetobacter</taxon>
    </lineage>
</organism>